<dbReference type="EC" id="2.1.2.11" evidence="7"/>
<dbReference type="HAMAP" id="MF_00156">
    <property type="entry name" value="PanB"/>
    <property type="match status" value="1"/>
</dbReference>
<dbReference type="FunFam" id="3.20.20.60:FF:000003">
    <property type="entry name" value="3-methyl-2-oxobutanoate hydroxymethyltransferase"/>
    <property type="match status" value="1"/>
</dbReference>
<keyword evidence="7 10" id="KW-0460">Magnesium</keyword>
<dbReference type="Proteomes" id="UP000245802">
    <property type="component" value="Chromosome"/>
</dbReference>
<dbReference type="PANTHER" id="PTHR20881:SF0">
    <property type="entry name" value="3-METHYL-2-OXOBUTANOATE HYDROXYMETHYLTRANSFERASE"/>
    <property type="match status" value="1"/>
</dbReference>
<comment type="catalytic activity">
    <reaction evidence="7">
        <text>(6R)-5,10-methylene-5,6,7,8-tetrahydrofolate + 3-methyl-2-oxobutanoate + H2O = 2-dehydropantoate + (6S)-5,6,7,8-tetrahydrofolate</text>
        <dbReference type="Rhea" id="RHEA:11824"/>
        <dbReference type="ChEBI" id="CHEBI:11561"/>
        <dbReference type="ChEBI" id="CHEBI:11851"/>
        <dbReference type="ChEBI" id="CHEBI:15377"/>
        <dbReference type="ChEBI" id="CHEBI:15636"/>
        <dbReference type="ChEBI" id="CHEBI:57453"/>
        <dbReference type="EC" id="2.1.2.11"/>
    </reaction>
</comment>
<dbReference type="GO" id="GO:0032259">
    <property type="term" value="P:methylation"/>
    <property type="evidence" value="ECO:0007669"/>
    <property type="project" value="UniProtKB-KW"/>
</dbReference>
<comment type="function">
    <text evidence="6 7">Catalyzes the reversible reaction in which hydroxymethyl group from 5,10-methylenetetrahydrofolate is transferred onto alpha-ketoisovalerate to form ketopantoate.</text>
</comment>
<gene>
    <name evidence="7 11" type="primary">panB</name>
    <name evidence="11" type="ORF">C1280_33815</name>
</gene>
<comment type="subunit">
    <text evidence="3 7">Homodecamer; pentamer of dimers.</text>
</comment>
<dbReference type="CDD" id="cd06557">
    <property type="entry name" value="KPHMT-like"/>
    <property type="match status" value="1"/>
</dbReference>
<evidence type="ECO:0000256" key="3">
    <source>
        <dbReference type="ARBA" id="ARBA00011424"/>
    </source>
</evidence>
<feature type="binding site" evidence="7 9">
    <location>
        <position position="90"/>
    </location>
    <ligand>
        <name>3-methyl-2-oxobutanoate</name>
        <dbReference type="ChEBI" id="CHEBI:11851"/>
    </ligand>
</feature>
<dbReference type="Gene3D" id="3.20.20.60">
    <property type="entry name" value="Phosphoenolpyruvate-binding domains"/>
    <property type="match status" value="1"/>
</dbReference>
<comment type="similarity">
    <text evidence="2 7">Belongs to the PanB family.</text>
</comment>
<dbReference type="GO" id="GO:0000287">
    <property type="term" value="F:magnesium ion binding"/>
    <property type="evidence" value="ECO:0007669"/>
    <property type="project" value="TreeGrafter"/>
</dbReference>
<dbReference type="UniPathway" id="UPA00028">
    <property type="reaction ID" value="UER00003"/>
</dbReference>
<dbReference type="NCBIfam" id="NF001452">
    <property type="entry name" value="PRK00311.1"/>
    <property type="match status" value="1"/>
</dbReference>
<reference evidence="11 12" key="1">
    <citation type="submission" date="2018-01" db="EMBL/GenBank/DDBJ databases">
        <title>G. obscuriglobus.</title>
        <authorList>
            <person name="Franke J."/>
            <person name="Blomberg W."/>
            <person name="Selmecki A."/>
        </authorList>
    </citation>
    <scope>NUCLEOTIDE SEQUENCE [LARGE SCALE GENOMIC DNA]</scope>
    <source>
        <strain evidence="11 12">DSM 5831</strain>
    </source>
</reference>
<comment type="subcellular location">
    <subcellularLocation>
        <location evidence="7">Cytoplasm</location>
    </subcellularLocation>
</comment>
<evidence type="ECO:0000256" key="1">
    <source>
        <dbReference type="ARBA" id="ARBA00005033"/>
    </source>
</evidence>
<evidence type="ECO:0000256" key="8">
    <source>
        <dbReference type="PIRSR" id="PIRSR000388-1"/>
    </source>
</evidence>
<dbReference type="AlphaFoldDB" id="A0A2Z3HJ47"/>
<dbReference type="NCBIfam" id="TIGR00222">
    <property type="entry name" value="panB"/>
    <property type="match status" value="1"/>
</dbReference>
<keyword evidence="11" id="KW-0489">Methyltransferase</keyword>
<sequence length="268" mass="28264">MSVVPSPRPITAPEFRAAKARGAKLAVVTAYDYTSARLCDEAGVDCILVGDSVGMVVQGHPTSLPVTLDEMIYHTKCVMRGARRALVVADLPFMTYQVSPRQAVRNAGRLMKEAGAHAVKLEGGVRARDAIRACVDAGIPVMGHVGLTPQSVHQMGGFKVQRDTEQLLADALAVEAAGAFSVVVEGVPADLGAKITGTVGIPTVGIGAGAGCDGQVLVFHDMMGLYPDFKPKFAKRYADLGAAIKAATEQYCREVREGAFPAAEHTFR</sequence>
<dbReference type="PANTHER" id="PTHR20881">
    <property type="entry name" value="3-METHYL-2-OXOBUTANOATE HYDROXYMETHYLTRANSFERASE"/>
    <property type="match status" value="1"/>
</dbReference>
<dbReference type="EMBL" id="CP025958">
    <property type="protein sequence ID" value="AWM41490.1"/>
    <property type="molecule type" value="Genomic_DNA"/>
</dbReference>
<evidence type="ECO:0000256" key="5">
    <source>
        <dbReference type="ARBA" id="ARBA00022679"/>
    </source>
</evidence>
<name>A0A2Z3HJ47_9BACT</name>
<keyword evidence="5 7" id="KW-0808">Transferase</keyword>
<feature type="binding site" evidence="7 9">
    <location>
        <begin position="51"/>
        <end position="52"/>
    </location>
    <ligand>
        <name>3-methyl-2-oxobutanoate</name>
        <dbReference type="ChEBI" id="CHEBI:11851"/>
    </ligand>
</feature>
<dbReference type="InterPro" id="IPR003700">
    <property type="entry name" value="Pantoate_hydroxy_MeTrfase"/>
</dbReference>
<accession>A0A2Z3HJ47</accession>
<keyword evidence="4 7" id="KW-0566">Pantothenate biosynthesis</keyword>
<dbReference type="SUPFAM" id="SSF51621">
    <property type="entry name" value="Phosphoenolpyruvate/pyruvate domain"/>
    <property type="match status" value="1"/>
</dbReference>
<evidence type="ECO:0000256" key="9">
    <source>
        <dbReference type="PIRSR" id="PIRSR000388-2"/>
    </source>
</evidence>
<evidence type="ECO:0000256" key="4">
    <source>
        <dbReference type="ARBA" id="ARBA00022655"/>
    </source>
</evidence>
<evidence type="ECO:0000313" key="11">
    <source>
        <dbReference type="EMBL" id="AWM41490.1"/>
    </source>
</evidence>
<evidence type="ECO:0000256" key="2">
    <source>
        <dbReference type="ARBA" id="ARBA00008676"/>
    </source>
</evidence>
<dbReference type="GO" id="GO:0005737">
    <property type="term" value="C:cytoplasm"/>
    <property type="evidence" value="ECO:0007669"/>
    <property type="project" value="UniProtKB-SubCell"/>
</dbReference>
<dbReference type="InterPro" id="IPR015813">
    <property type="entry name" value="Pyrv/PenolPyrv_kinase-like_dom"/>
</dbReference>
<dbReference type="KEGG" id="gog:C1280_33815"/>
<dbReference type="PIRSF" id="PIRSF000388">
    <property type="entry name" value="Pantoate_hydroxy_MeTrfase"/>
    <property type="match status" value="1"/>
</dbReference>
<evidence type="ECO:0000256" key="10">
    <source>
        <dbReference type="PIRSR" id="PIRSR000388-3"/>
    </source>
</evidence>
<feature type="binding site" evidence="7 10">
    <location>
        <position position="122"/>
    </location>
    <ligand>
        <name>Mg(2+)</name>
        <dbReference type="ChEBI" id="CHEBI:18420"/>
    </ligand>
</feature>
<evidence type="ECO:0000256" key="6">
    <source>
        <dbReference type="ARBA" id="ARBA00056497"/>
    </source>
</evidence>
<organism evidence="11 12">
    <name type="scientific">Gemmata obscuriglobus</name>
    <dbReference type="NCBI Taxonomy" id="114"/>
    <lineage>
        <taxon>Bacteria</taxon>
        <taxon>Pseudomonadati</taxon>
        <taxon>Planctomycetota</taxon>
        <taxon>Planctomycetia</taxon>
        <taxon>Gemmatales</taxon>
        <taxon>Gemmataceae</taxon>
        <taxon>Gemmata</taxon>
    </lineage>
</organism>
<keyword evidence="7 10" id="KW-0479">Metal-binding</keyword>
<comment type="pathway">
    <text evidence="1 7">Cofactor biosynthesis; (R)-pantothenate biosynthesis; (R)-pantoate from 3-methyl-2-oxobutanoate: step 1/2.</text>
</comment>
<comment type="cofactor">
    <cofactor evidence="7 10">
        <name>Mg(2+)</name>
        <dbReference type="ChEBI" id="CHEBI:18420"/>
    </cofactor>
    <text evidence="7 10">Binds 1 Mg(2+) ion per subunit.</text>
</comment>
<feature type="binding site" evidence="7 10">
    <location>
        <position position="90"/>
    </location>
    <ligand>
        <name>Mg(2+)</name>
        <dbReference type="ChEBI" id="CHEBI:18420"/>
    </ligand>
</feature>
<feature type="active site" description="Proton acceptor" evidence="7 8">
    <location>
        <position position="185"/>
    </location>
</feature>
<dbReference type="InterPro" id="IPR040442">
    <property type="entry name" value="Pyrv_kinase-like_dom_sf"/>
</dbReference>
<evidence type="ECO:0000313" key="12">
    <source>
        <dbReference type="Proteomes" id="UP000245802"/>
    </source>
</evidence>
<dbReference type="GO" id="GO:0003864">
    <property type="term" value="F:3-methyl-2-oxobutanoate hydroxymethyltransferase activity"/>
    <property type="evidence" value="ECO:0007669"/>
    <property type="project" value="UniProtKB-UniRule"/>
</dbReference>
<feature type="binding site" evidence="7 9">
    <location>
        <position position="120"/>
    </location>
    <ligand>
        <name>3-methyl-2-oxobutanoate</name>
        <dbReference type="ChEBI" id="CHEBI:11851"/>
    </ligand>
</feature>
<protein>
    <recommendedName>
        <fullName evidence="7">3-methyl-2-oxobutanoate hydroxymethyltransferase</fullName>
        <ecNumber evidence="7">2.1.2.11</ecNumber>
    </recommendedName>
    <alternativeName>
        <fullName evidence="7">Ketopantoate hydroxymethyltransferase</fullName>
        <shortName evidence="7">KPHMT</shortName>
    </alternativeName>
</protein>
<dbReference type="Pfam" id="PF02548">
    <property type="entry name" value="Pantoate_transf"/>
    <property type="match status" value="1"/>
</dbReference>
<keyword evidence="7" id="KW-0963">Cytoplasm</keyword>
<dbReference type="GO" id="GO:0015940">
    <property type="term" value="P:pantothenate biosynthetic process"/>
    <property type="evidence" value="ECO:0007669"/>
    <property type="project" value="UniProtKB-UniRule"/>
</dbReference>
<dbReference type="GO" id="GO:0008168">
    <property type="term" value="F:methyltransferase activity"/>
    <property type="evidence" value="ECO:0007669"/>
    <property type="project" value="UniProtKB-KW"/>
</dbReference>
<keyword evidence="12" id="KW-1185">Reference proteome</keyword>
<dbReference type="OrthoDB" id="9781789at2"/>
<feature type="binding site" evidence="7 10">
    <location>
        <position position="51"/>
    </location>
    <ligand>
        <name>Mg(2+)</name>
        <dbReference type="ChEBI" id="CHEBI:18420"/>
    </ligand>
</feature>
<evidence type="ECO:0000256" key="7">
    <source>
        <dbReference type="HAMAP-Rule" id="MF_00156"/>
    </source>
</evidence>
<proteinExistence type="inferred from homology"/>
<dbReference type="RefSeq" id="WP_010041123.1">
    <property type="nucleotide sequence ID" value="NZ_CP025958.1"/>
</dbReference>